<protein>
    <submittedName>
        <fullName evidence="3">DUF2147 domain-containing protein</fullName>
    </submittedName>
</protein>
<gene>
    <name evidence="3" type="ORF">EKE94_01215</name>
</gene>
<dbReference type="Pfam" id="PF09917">
    <property type="entry name" value="DUF2147"/>
    <property type="match status" value="1"/>
</dbReference>
<comment type="caution">
    <text evidence="3">The sequence shown here is derived from an EMBL/GenBank/DDBJ whole genome shotgun (WGS) entry which is preliminary data.</text>
</comment>
<evidence type="ECO:0000313" key="3">
    <source>
        <dbReference type="EMBL" id="RVV99343.1"/>
    </source>
</evidence>
<feature type="domain" description="DUF2147" evidence="2">
    <location>
        <begin position="27"/>
        <end position="129"/>
    </location>
</feature>
<dbReference type="OrthoDB" id="9811671at2"/>
<keyword evidence="1" id="KW-0732">Signal</keyword>
<evidence type="ECO:0000259" key="2">
    <source>
        <dbReference type="Pfam" id="PF09917"/>
    </source>
</evidence>
<feature type="chain" id="PRO_5019280369" evidence="1">
    <location>
        <begin position="23"/>
        <end position="131"/>
    </location>
</feature>
<proteinExistence type="predicted"/>
<dbReference type="Gene3D" id="2.40.128.520">
    <property type="match status" value="1"/>
</dbReference>
<organism evidence="3 4">
    <name type="scientific">Mesobaculum littorinae</name>
    <dbReference type="NCBI Taxonomy" id="2486419"/>
    <lineage>
        <taxon>Bacteria</taxon>
        <taxon>Pseudomonadati</taxon>
        <taxon>Pseudomonadota</taxon>
        <taxon>Alphaproteobacteria</taxon>
        <taxon>Rhodobacterales</taxon>
        <taxon>Roseobacteraceae</taxon>
        <taxon>Mesobaculum</taxon>
    </lineage>
</organism>
<dbReference type="RefSeq" id="WP_127904785.1">
    <property type="nucleotide sequence ID" value="NZ_RQXX01000001.1"/>
</dbReference>
<reference evidence="3 4" key="1">
    <citation type="submission" date="2018-11" db="EMBL/GenBank/DDBJ databases">
        <title>Mesobaculum littorinae gen. nov., sp. nov., isolated from Littorina scabra that represents a novel genus of the order Rhodobacteraceae.</title>
        <authorList>
            <person name="Li F."/>
        </authorList>
    </citation>
    <scope>NUCLEOTIDE SEQUENCE [LARGE SCALE GENOMIC DNA]</scope>
    <source>
        <strain evidence="3 4">M0103</strain>
    </source>
</reference>
<sequence>MKTTLMAAAAALFTLTAGVAAADPAEGLWQTQPGDDGAFAHVRIAPCGDALCGGLERAFGADGQPIQSANIGRAMVWDMQPKGGGAYGDGKVWAPDRDKTYNSRMQLTGDRLRVEGCVFGICRGQTWVRVK</sequence>
<evidence type="ECO:0000256" key="1">
    <source>
        <dbReference type="SAM" id="SignalP"/>
    </source>
</evidence>
<dbReference type="EMBL" id="RQXX01000001">
    <property type="protein sequence ID" value="RVV99343.1"/>
    <property type="molecule type" value="Genomic_DNA"/>
</dbReference>
<dbReference type="PANTHER" id="PTHR36919:SF2">
    <property type="entry name" value="BLL6627 PROTEIN"/>
    <property type="match status" value="1"/>
</dbReference>
<name>A0A438AKI8_9RHOB</name>
<dbReference type="PANTHER" id="PTHR36919">
    <property type="entry name" value="BLR1215 PROTEIN"/>
    <property type="match status" value="1"/>
</dbReference>
<dbReference type="InterPro" id="IPR019223">
    <property type="entry name" value="DUF2147"/>
</dbReference>
<keyword evidence="4" id="KW-1185">Reference proteome</keyword>
<feature type="signal peptide" evidence="1">
    <location>
        <begin position="1"/>
        <end position="22"/>
    </location>
</feature>
<dbReference type="AlphaFoldDB" id="A0A438AKI8"/>
<evidence type="ECO:0000313" key="4">
    <source>
        <dbReference type="Proteomes" id="UP000285908"/>
    </source>
</evidence>
<dbReference type="Proteomes" id="UP000285908">
    <property type="component" value="Unassembled WGS sequence"/>
</dbReference>
<accession>A0A438AKI8</accession>